<evidence type="ECO:0000313" key="2">
    <source>
        <dbReference type="Proteomes" id="UP000887116"/>
    </source>
</evidence>
<proteinExistence type="predicted"/>
<dbReference type="Proteomes" id="UP000887116">
    <property type="component" value="Unassembled WGS sequence"/>
</dbReference>
<comment type="caution">
    <text evidence="1">The sequence shown here is derived from an EMBL/GenBank/DDBJ whole genome shotgun (WGS) entry which is preliminary data.</text>
</comment>
<feature type="non-terminal residue" evidence="1">
    <location>
        <position position="1"/>
    </location>
</feature>
<accession>A0A8X6KPY4</accession>
<protein>
    <submittedName>
        <fullName evidence="1">Uncharacterized protein</fullName>
    </submittedName>
</protein>
<keyword evidence="2" id="KW-1185">Reference proteome</keyword>
<dbReference type="AlphaFoldDB" id="A0A8X6KPY4"/>
<dbReference type="OrthoDB" id="10565333at2759"/>
<dbReference type="EMBL" id="BMAO01012603">
    <property type="protein sequence ID" value="GFQ82610.1"/>
    <property type="molecule type" value="Genomic_DNA"/>
</dbReference>
<organism evidence="1 2">
    <name type="scientific">Trichonephila clavata</name>
    <name type="common">Joro spider</name>
    <name type="synonym">Nephila clavata</name>
    <dbReference type="NCBI Taxonomy" id="2740835"/>
    <lineage>
        <taxon>Eukaryota</taxon>
        <taxon>Metazoa</taxon>
        <taxon>Ecdysozoa</taxon>
        <taxon>Arthropoda</taxon>
        <taxon>Chelicerata</taxon>
        <taxon>Arachnida</taxon>
        <taxon>Araneae</taxon>
        <taxon>Araneomorphae</taxon>
        <taxon>Entelegynae</taxon>
        <taxon>Araneoidea</taxon>
        <taxon>Nephilidae</taxon>
        <taxon>Trichonephila</taxon>
    </lineage>
</organism>
<name>A0A8X6KPY4_TRICU</name>
<gene>
    <name evidence="1" type="ORF">TNCT_440581</name>
</gene>
<evidence type="ECO:0000313" key="1">
    <source>
        <dbReference type="EMBL" id="GFQ82610.1"/>
    </source>
</evidence>
<sequence length="233" mass="26698">ISFDRASLENQASESICSVYNFTVDNLTTHILESDLALSSSKDFEVSIKYEFMVNTNKKKLENQSSGSFSSDDNLNKVKNDFTNVENITKNDSALSNSKVNENELHAKTESSQNLKYNIKDYEMNHDLTSMRSSNKCEIQSKKCKYPFESDQGNSERNSKKVIRDGIAEIIESLFEDPQDMFIKCENPMNVQSIILEGCNTCEEDDKDIKIDRDEKKNNSEIQYIPLKMPYTL</sequence>
<reference evidence="1" key="1">
    <citation type="submission" date="2020-07" db="EMBL/GenBank/DDBJ databases">
        <title>Multicomponent nature underlies the extraordinary mechanical properties of spider dragline silk.</title>
        <authorList>
            <person name="Kono N."/>
            <person name="Nakamura H."/>
            <person name="Mori M."/>
            <person name="Yoshida Y."/>
            <person name="Ohtoshi R."/>
            <person name="Malay A.D."/>
            <person name="Moran D.A.P."/>
            <person name="Tomita M."/>
            <person name="Numata K."/>
            <person name="Arakawa K."/>
        </authorList>
    </citation>
    <scope>NUCLEOTIDE SEQUENCE</scope>
</reference>